<dbReference type="EMBL" id="CP043420">
    <property type="protein sequence ID" value="QEL10783.1"/>
    <property type="molecule type" value="Genomic_DNA"/>
</dbReference>
<gene>
    <name evidence="1" type="ORF">FY550_06390</name>
</gene>
<evidence type="ECO:0000313" key="2">
    <source>
        <dbReference type="Proteomes" id="UP000322553"/>
    </source>
</evidence>
<evidence type="ECO:0000313" key="1">
    <source>
        <dbReference type="EMBL" id="QEL10783.1"/>
    </source>
</evidence>
<name>A0A1S1NTL9_9GAMM</name>
<dbReference type="Proteomes" id="UP000322553">
    <property type="component" value="Chromosome"/>
</dbReference>
<dbReference type="GO" id="GO:0004497">
    <property type="term" value="F:monooxygenase activity"/>
    <property type="evidence" value="ECO:0007669"/>
    <property type="project" value="UniProtKB-KW"/>
</dbReference>
<dbReference type="InterPro" id="IPR050404">
    <property type="entry name" value="Heme-degrading_MO"/>
</dbReference>
<keyword evidence="2" id="KW-1185">Reference proteome</keyword>
<dbReference type="SUPFAM" id="SSF54909">
    <property type="entry name" value="Dimeric alpha+beta barrel"/>
    <property type="match status" value="1"/>
</dbReference>
<dbReference type="OrthoDB" id="9798115at2"/>
<dbReference type="PROSITE" id="PS51725">
    <property type="entry name" value="ABM"/>
    <property type="match status" value="1"/>
</dbReference>
<keyword evidence="1" id="KW-0503">Monooxygenase</keyword>
<dbReference type="PANTHER" id="PTHR34474:SF2">
    <property type="entry name" value="SIGNAL TRANSDUCTION PROTEIN TRAP"/>
    <property type="match status" value="1"/>
</dbReference>
<dbReference type="Pfam" id="PF03992">
    <property type="entry name" value="ABM"/>
    <property type="match status" value="1"/>
</dbReference>
<sequence length="102" mass="12003">MSYIVNNRVFVTDDYRNSFEERFRQRAGEIEHQPGFIAMRILRPQGNQAPYVVETEWESQQAFRDWVGSEDFQRAHANPMPKEAFLEGGGLEQFEVIIEAHR</sequence>
<dbReference type="InterPro" id="IPR011008">
    <property type="entry name" value="Dimeric_a/b-barrel"/>
</dbReference>
<organism evidence="1 2">
    <name type="scientific">Kushneria phosphatilytica</name>
    <dbReference type="NCBI Taxonomy" id="657387"/>
    <lineage>
        <taxon>Bacteria</taxon>
        <taxon>Pseudomonadati</taxon>
        <taxon>Pseudomonadota</taxon>
        <taxon>Gammaproteobacteria</taxon>
        <taxon>Oceanospirillales</taxon>
        <taxon>Halomonadaceae</taxon>
        <taxon>Kushneria</taxon>
    </lineage>
</organism>
<dbReference type="PANTHER" id="PTHR34474">
    <property type="entry name" value="SIGNAL TRANSDUCTION PROTEIN TRAP"/>
    <property type="match status" value="1"/>
</dbReference>
<accession>A0A1S1NTL9</accession>
<dbReference type="Gene3D" id="3.30.70.100">
    <property type="match status" value="1"/>
</dbReference>
<dbReference type="RefSeq" id="WP_070976835.1">
    <property type="nucleotide sequence ID" value="NZ_CP043420.1"/>
</dbReference>
<dbReference type="KEGG" id="kuy:FY550_06390"/>
<dbReference type="InterPro" id="IPR007138">
    <property type="entry name" value="ABM_dom"/>
</dbReference>
<dbReference type="STRING" id="657387.BH688_02625"/>
<protein>
    <submittedName>
        <fullName evidence="1">Antibiotic biosynthesis monooxygenase</fullName>
    </submittedName>
</protein>
<keyword evidence="1" id="KW-0560">Oxidoreductase</keyword>
<proteinExistence type="predicted"/>
<dbReference type="AlphaFoldDB" id="A0A1S1NTL9"/>
<reference evidence="1 2" key="1">
    <citation type="submission" date="2019-08" db="EMBL/GenBank/DDBJ databases">
        <title>Complete genome sequence of Kushneria sp. YCWA18, a halophilic phosphate-solubilizing bacterium isolated from Daqiao saltern in China.</title>
        <authorList>
            <person name="Du G.-X."/>
            <person name="Qu L.-Y."/>
        </authorList>
    </citation>
    <scope>NUCLEOTIDE SEQUENCE [LARGE SCALE GENOMIC DNA]</scope>
    <source>
        <strain evidence="1 2">YCWA18</strain>
    </source>
</reference>